<dbReference type="SUPFAM" id="SSF49464">
    <property type="entry name" value="Carboxypeptidase regulatory domain-like"/>
    <property type="match status" value="1"/>
</dbReference>
<evidence type="ECO:0000313" key="2">
    <source>
        <dbReference type="EMBL" id="QEC71401.1"/>
    </source>
</evidence>
<accession>A0A5B8VK39</accession>
<reference evidence="2 3" key="1">
    <citation type="journal article" date="2017" name="Int. J. Syst. Evol. Microbiol.">
        <title>Arachidicoccus ginsenosidivorans sp. nov., with ginsenoside-converting activity isolated from ginseng cultivating soil.</title>
        <authorList>
            <person name="Siddiqi M.Z."/>
            <person name="Aslam Z."/>
            <person name="Im W.T."/>
        </authorList>
    </citation>
    <scope>NUCLEOTIDE SEQUENCE [LARGE SCALE GENOMIC DNA]</scope>
    <source>
        <strain evidence="2 3">Gsoil 809</strain>
    </source>
</reference>
<dbReference type="KEGG" id="agi:FSB73_06665"/>
<dbReference type="OrthoDB" id="1118857at2"/>
<sequence>MYKLLLILTVCLLSFSSKAQEAYIYGYIKDSLTELPIQDVHVSGNRGDTSDYTNSSGLFVVKASMGDTLTFLRVGYFTQKVALTQGVLIDTLRIIMVPKTHELESVTVSSYGYADYQADSADRRKYFEEVIGYAKPLFDNANSGAGLGISLDRIFSHKEKNKKRAFKLFKDVEEDKYIDFRFNSILVHSYTGFKGEKLQRFMRKYRPSYNWLRSHTRQVDLLYYINAKLKKFK</sequence>
<keyword evidence="3" id="KW-1185">Reference proteome</keyword>
<evidence type="ECO:0008006" key="4">
    <source>
        <dbReference type="Google" id="ProtNLM"/>
    </source>
</evidence>
<feature type="signal peptide" evidence="1">
    <location>
        <begin position="1"/>
        <end position="19"/>
    </location>
</feature>
<dbReference type="AlphaFoldDB" id="A0A5B8VK39"/>
<protein>
    <recommendedName>
        <fullName evidence="4">Carboxypeptidase-like regulatory domain-containing protein</fullName>
    </recommendedName>
</protein>
<organism evidence="2 3">
    <name type="scientific">Arachidicoccus ginsenosidivorans</name>
    <dbReference type="NCBI Taxonomy" id="496057"/>
    <lineage>
        <taxon>Bacteria</taxon>
        <taxon>Pseudomonadati</taxon>
        <taxon>Bacteroidota</taxon>
        <taxon>Chitinophagia</taxon>
        <taxon>Chitinophagales</taxon>
        <taxon>Chitinophagaceae</taxon>
        <taxon>Arachidicoccus</taxon>
    </lineage>
</organism>
<dbReference type="RefSeq" id="WP_146780754.1">
    <property type="nucleotide sequence ID" value="NZ_CP042434.1"/>
</dbReference>
<name>A0A5B8VK39_9BACT</name>
<feature type="chain" id="PRO_5023023349" description="Carboxypeptidase-like regulatory domain-containing protein" evidence="1">
    <location>
        <begin position="20"/>
        <end position="233"/>
    </location>
</feature>
<gene>
    <name evidence="2" type="ORF">FSB73_06665</name>
</gene>
<dbReference type="Proteomes" id="UP000321291">
    <property type="component" value="Chromosome"/>
</dbReference>
<evidence type="ECO:0000313" key="3">
    <source>
        <dbReference type="Proteomes" id="UP000321291"/>
    </source>
</evidence>
<proteinExistence type="predicted"/>
<dbReference type="EMBL" id="CP042434">
    <property type="protein sequence ID" value="QEC71401.1"/>
    <property type="molecule type" value="Genomic_DNA"/>
</dbReference>
<evidence type="ECO:0000256" key="1">
    <source>
        <dbReference type="SAM" id="SignalP"/>
    </source>
</evidence>
<dbReference type="InterPro" id="IPR008969">
    <property type="entry name" value="CarboxyPept-like_regulatory"/>
</dbReference>
<keyword evidence="1" id="KW-0732">Signal</keyword>